<keyword evidence="2" id="KW-1185">Reference proteome</keyword>
<evidence type="ECO:0000313" key="2">
    <source>
        <dbReference type="Proteomes" id="UP000235965"/>
    </source>
</evidence>
<sequence>MGWFGRRVARRVTDHAQITIRYCRKNVITHDKYLVYNATKYHYPSPLRKTF</sequence>
<protein>
    <submittedName>
        <fullName evidence="1">Uncharacterized protein</fullName>
    </submittedName>
</protein>
<accession>A0A2J7QJX5</accession>
<dbReference type="EMBL" id="NEVH01013548">
    <property type="protein sequence ID" value="PNF28875.1"/>
    <property type="molecule type" value="Genomic_DNA"/>
</dbReference>
<dbReference type="Proteomes" id="UP000235965">
    <property type="component" value="Unassembled WGS sequence"/>
</dbReference>
<dbReference type="AlphaFoldDB" id="A0A2J7QJX5"/>
<reference evidence="1 2" key="1">
    <citation type="submission" date="2017-12" db="EMBL/GenBank/DDBJ databases">
        <title>Hemimetabolous genomes reveal molecular basis of termite eusociality.</title>
        <authorList>
            <person name="Harrison M.C."/>
            <person name="Jongepier E."/>
            <person name="Robertson H.M."/>
            <person name="Arning N."/>
            <person name="Bitard-Feildel T."/>
            <person name="Chao H."/>
            <person name="Childers C.P."/>
            <person name="Dinh H."/>
            <person name="Doddapaneni H."/>
            <person name="Dugan S."/>
            <person name="Gowin J."/>
            <person name="Greiner C."/>
            <person name="Han Y."/>
            <person name="Hu H."/>
            <person name="Hughes D.S.T."/>
            <person name="Huylmans A.-K."/>
            <person name="Kemena C."/>
            <person name="Kremer L.P.M."/>
            <person name="Lee S.L."/>
            <person name="Lopez-Ezquerra A."/>
            <person name="Mallet L."/>
            <person name="Monroy-Kuhn J.M."/>
            <person name="Moser A."/>
            <person name="Murali S.C."/>
            <person name="Muzny D.M."/>
            <person name="Otani S."/>
            <person name="Piulachs M.-D."/>
            <person name="Poelchau M."/>
            <person name="Qu J."/>
            <person name="Schaub F."/>
            <person name="Wada-Katsumata A."/>
            <person name="Worley K.C."/>
            <person name="Xie Q."/>
            <person name="Ylla G."/>
            <person name="Poulsen M."/>
            <person name="Gibbs R.A."/>
            <person name="Schal C."/>
            <person name="Richards S."/>
            <person name="Belles X."/>
            <person name="Korb J."/>
            <person name="Bornberg-Bauer E."/>
        </authorList>
    </citation>
    <scope>NUCLEOTIDE SEQUENCE [LARGE SCALE GENOMIC DNA]</scope>
    <source>
        <tissue evidence="1">Whole body</tissue>
    </source>
</reference>
<dbReference type="InParanoid" id="A0A2J7QJX5"/>
<gene>
    <name evidence="1" type="ORF">B7P43_G03843</name>
</gene>
<proteinExistence type="predicted"/>
<name>A0A2J7QJX5_9NEOP</name>
<comment type="caution">
    <text evidence="1">The sequence shown here is derived from an EMBL/GenBank/DDBJ whole genome shotgun (WGS) entry which is preliminary data.</text>
</comment>
<organism evidence="1 2">
    <name type="scientific">Cryptotermes secundus</name>
    <dbReference type="NCBI Taxonomy" id="105785"/>
    <lineage>
        <taxon>Eukaryota</taxon>
        <taxon>Metazoa</taxon>
        <taxon>Ecdysozoa</taxon>
        <taxon>Arthropoda</taxon>
        <taxon>Hexapoda</taxon>
        <taxon>Insecta</taxon>
        <taxon>Pterygota</taxon>
        <taxon>Neoptera</taxon>
        <taxon>Polyneoptera</taxon>
        <taxon>Dictyoptera</taxon>
        <taxon>Blattodea</taxon>
        <taxon>Blattoidea</taxon>
        <taxon>Termitoidae</taxon>
        <taxon>Kalotermitidae</taxon>
        <taxon>Cryptotermitinae</taxon>
        <taxon>Cryptotermes</taxon>
    </lineage>
</organism>
<evidence type="ECO:0000313" key="1">
    <source>
        <dbReference type="EMBL" id="PNF28875.1"/>
    </source>
</evidence>